<feature type="region of interest" description="Disordered" evidence="1">
    <location>
        <begin position="157"/>
        <end position="184"/>
    </location>
</feature>
<proteinExistence type="predicted"/>
<gene>
    <name evidence="2" type="ORF">MZV50_06605</name>
</gene>
<evidence type="ECO:0000256" key="1">
    <source>
        <dbReference type="SAM" id="MobiDB-lite"/>
    </source>
</evidence>
<sequence length="184" mass="19350">MSSESPRSLDGQEEALAAFSWSLAQALELDEPVPRAVALRAAVDPMFLRDLIEERPGALAGSPVAARAVGASLPKWAPPPTSALLGAATKALARWALIGFRPVPEAQVQTRKAACQACPELRPPGQHLVHRLVGAGQSQVCGLCACAIDKKANLPTETCPAPSDDPAVNRWGEPRDPTAPWAGR</sequence>
<organism evidence="2 3">
    <name type="scientific">Caulobacter segnis</name>
    <dbReference type="NCBI Taxonomy" id="88688"/>
    <lineage>
        <taxon>Bacteria</taxon>
        <taxon>Pseudomonadati</taxon>
        <taxon>Pseudomonadota</taxon>
        <taxon>Alphaproteobacteria</taxon>
        <taxon>Caulobacterales</taxon>
        <taxon>Caulobacteraceae</taxon>
        <taxon>Caulobacter</taxon>
    </lineage>
</organism>
<keyword evidence="3" id="KW-1185">Reference proteome</keyword>
<accession>A0ABY4ZZ56</accession>
<evidence type="ECO:0000313" key="2">
    <source>
        <dbReference type="EMBL" id="USQ97206.1"/>
    </source>
</evidence>
<dbReference type="Proteomes" id="UP001057520">
    <property type="component" value="Chromosome"/>
</dbReference>
<name>A0ABY4ZZ56_9CAUL</name>
<dbReference type="EMBL" id="CP096040">
    <property type="protein sequence ID" value="USQ97206.1"/>
    <property type="molecule type" value="Genomic_DNA"/>
</dbReference>
<evidence type="ECO:0000313" key="3">
    <source>
        <dbReference type="Proteomes" id="UP001057520"/>
    </source>
</evidence>
<protein>
    <submittedName>
        <fullName evidence="2">Uncharacterized protein</fullName>
    </submittedName>
</protein>
<reference evidence="2 3" key="1">
    <citation type="submission" date="2022-04" db="EMBL/GenBank/DDBJ databases">
        <title>Genome sequence of soybean root-associated Caulobacter segnis RL271.</title>
        <authorList>
            <person name="Longley R."/>
            <person name="Bonito G."/>
            <person name="Trigodet F."/>
            <person name="Crosson S."/>
            <person name="Fiebig A."/>
        </authorList>
    </citation>
    <scope>NUCLEOTIDE SEQUENCE [LARGE SCALE GENOMIC DNA]</scope>
    <source>
        <strain evidence="2 3">RL271</strain>
    </source>
</reference>